<dbReference type="InterPro" id="IPR029045">
    <property type="entry name" value="ClpP/crotonase-like_dom_sf"/>
</dbReference>
<keyword evidence="3 5" id="KW-0378">Hydrolase</keyword>
<feature type="domain" description="PDZ" evidence="7">
    <location>
        <begin position="277"/>
        <end position="324"/>
    </location>
</feature>
<dbReference type="Pfam" id="PF11818">
    <property type="entry name" value="DUF3340"/>
    <property type="match status" value="1"/>
</dbReference>
<dbReference type="InterPro" id="IPR004447">
    <property type="entry name" value="Peptidase_S41A"/>
</dbReference>
<comment type="similarity">
    <text evidence="1 5">Belongs to the peptidase S41A family.</text>
</comment>
<dbReference type="CDD" id="cd07560">
    <property type="entry name" value="Peptidase_S41_CPP"/>
    <property type="match status" value="1"/>
</dbReference>
<dbReference type="GO" id="GO:0004252">
    <property type="term" value="F:serine-type endopeptidase activity"/>
    <property type="evidence" value="ECO:0007669"/>
    <property type="project" value="UniProtKB-EC"/>
</dbReference>
<evidence type="ECO:0000256" key="4">
    <source>
        <dbReference type="ARBA" id="ARBA00022825"/>
    </source>
</evidence>
<gene>
    <name evidence="8" type="ORF">BTO15_07650</name>
    <name evidence="9" type="ORF">QWY81_04075</name>
</gene>
<dbReference type="EMBL" id="CP019336">
    <property type="protein sequence ID" value="AUC21981.1"/>
    <property type="molecule type" value="Genomic_DNA"/>
</dbReference>
<evidence type="ECO:0000256" key="1">
    <source>
        <dbReference type="ARBA" id="ARBA00009179"/>
    </source>
</evidence>
<evidence type="ECO:0000256" key="5">
    <source>
        <dbReference type="RuleBase" id="RU004404"/>
    </source>
</evidence>
<dbReference type="EMBL" id="JAUFQH010000003">
    <property type="protein sequence ID" value="MDN3618633.1"/>
    <property type="molecule type" value="Genomic_DNA"/>
</dbReference>
<dbReference type="Gene3D" id="2.30.42.10">
    <property type="match status" value="1"/>
</dbReference>
<reference evidence="8 10" key="2">
    <citation type="submission" date="2017-02" db="EMBL/GenBank/DDBJ databases">
        <title>Trade-off between light-utilization and light-protection in marine flavobacteria.</title>
        <authorList>
            <person name="Kumagai Y."/>
            <person name="Yoshizawa S."/>
            <person name="Kogure K."/>
            <person name="Iwasaki W."/>
        </authorList>
    </citation>
    <scope>NUCLEOTIDE SEQUENCE [LARGE SCALE GENOMIC DNA]</scope>
    <source>
        <strain evidence="8 10">KCTC 23670</strain>
    </source>
</reference>
<dbReference type="Pfam" id="PF03572">
    <property type="entry name" value="Peptidase_S41"/>
    <property type="match status" value="1"/>
</dbReference>
<dbReference type="Proteomes" id="UP001228636">
    <property type="component" value="Unassembled WGS sequence"/>
</dbReference>
<proteinExistence type="inferred from homology"/>
<dbReference type="Pfam" id="PF00595">
    <property type="entry name" value="PDZ"/>
    <property type="match status" value="1"/>
</dbReference>
<dbReference type="InterPro" id="IPR001478">
    <property type="entry name" value="PDZ"/>
</dbReference>
<reference evidence="9" key="3">
    <citation type="submission" date="2023-06" db="EMBL/GenBank/DDBJ databases">
        <authorList>
            <person name="Lucena T."/>
            <person name="Sun Q."/>
        </authorList>
    </citation>
    <scope>NUCLEOTIDE SEQUENCE</scope>
    <source>
        <strain evidence="9">CECT 8670</strain>
    </source>
</reference>
<dbReference type="InterPro" id="IPR036034">
    <property type="entry name" value="PDZ_sf"/>
</dbReference>
<dbReference type="EC" id="3.4.21.102" evidence="9"/>
<dbReference type="SMART" id="SM00228">
    <property type="entry name" value="PDZ"/>
    <property type="match status" value="1"/>
</dbReference>
<dbReference type="Proteomes" id="UP000232721">
    <property type="component" value="Chromosome"/>
</dbReference>
<feature type="signal peptide" evidence="6">
    <location>
        <begin position="1"/>
        <end position="25"/>
    </location>
</feature>
<dbReference type="NCBIfam" id="TIGR00225">
    <property type="entry name" value="prc"/>
    <property type="match status" value="1"/>
</dbReference>
<dbReference type="GO" id="GO:0006508">
    <property type="term" value="P:proteolysis"/>
    <property type="evidence" value="ECO:0007669"/>
    <property type="project" value="UniProtKB-KW"/>
</dbReference>
<dbReference type="PROSITE" id="PS50106">
    <property type="entry name" value="PDZ"/>
    <property type="match status" value="1"/>
</dbReference>
<dbReference type="SUPFAM" id="SSF52096">
    <property type="entry name" value="ClpP/crotonase"/>
    <property type="match status" value="1"/>
</dbReference>
<evidence type="ECO:0000259" key="7">
    <source>
        <dbReference type="PROSITE" id="PS50106"/>
    </source>
</evidence>
<keyword evidence="2 5" id="KW-0645">Protease</keyword>
<dbReference type="Gene3D" id="3.90.226.10">
    <property type="entry name" value="2-enoyl-CoA Hydratase, Chain A, domain 1"/>
    <property type="match status" value="1"/>
</dbReference>
<keyword evidence="6" id="KW-0732">Signal</keyword>
<evidence type="ECO:0000313" key="9">
    <source>
        <dbReference type="EMBL" id="MDN3618633.1"/>
    </source>
</evidence>
<sequence>MKTKYKITTFLLAILLFATSLQTQAANTDTNSDPEKDKILVYILRNILTRSHFVVKDMNDDFSEYVYTEFIDGLDPSKRYFTQKDMKDFSKFKYEIDNQLLKEDVSFYNLVYERFTSKIKNAKSYYGDLLKQPFNFNKTETIDVNYEELPFAKNENELIDYWRKQLKLSTLIRIQDKLDKQKADVLKDKNHKTKSFDELEKEARAEVLKNMDDLYVRIEELEHEDWFSTFLNSVVGAFDPHTTYMAPSIKERFDQDMSGKLEGIGARLVKKGIYTEIFELVSGGPAWKEGSLEPGDVILEVAQGSKEPLDIVGMRLDDAIKFIKGKKGTEVKLTVKKKLDGTTKVISITRDVVELEETFVKSSIVEKDGKKFGIIDLPKFYIDFNEESYRDSAKDMEQEIERLKSEGVTGLIVDLRNNGGGSLKTAIEISGLFINEGPIVQVKYRGEDPIIKKDIDPEIQWEGAVVVLVNEFSASASEIFAAAMQDYKRAVIMGGNQTYGKGTVQSVLPINQFTKYDKDLGALKMTIQKFYRVNGGSTQIEGVYSDIAMPDRYSYMKFGERDLDGALVWDKVKQADYVQTNSYQNFNDVVNNSKQRIATDSKFKLINEYAKWLKQKQDDNSYSLNYKQFEEINVANEKDAEKFKSVFDYKSDLTFNSPTYELSLIKKDTALADKRLAWHKNLSKDVYVFEAINVLSELKMNTKSEIVKQ</sequence>
<name>A0AAJ1QVH7_9FLAO</name>
<keyword evidence="4 5" id="KW-0720">Serine protease</keyword>
<dbReference type="GO" id="GO:0030288">
    <property type="term" value="C:outer membrane-bounded periplasmic space"/>
    <property type="evidence" value="ECO:0007669"/>
    <property type="project" value="TreeGrafter"/>
</dbReference>
<keyword evidence="10" id="KW-1185">Reference proteome</keyword>
<accession>A0AAJ1QVH7</accession>
<evidence type="ECO:0000256" key="2">
    <source>
        <dbReference type="ARBA" id="ARBA00022670"/>
    </source>
</evidence>
<dbReference type="SUPFAM" id="SSF50156">
    <property type="entry name" value="PDZ domain-like"/>
    <property type="match status" value="1"/>
</dbReference>
<dbReference type="PANTHER" id="PTHR32060">
    <property type="entry name" value="TAIL-SPECIFIC PROTEASE"/>
    <property type="match status" value="1"/>
</dbReference>
<dbReference type="Pfam" id="PF17804">
    <property type="entry name" value="TSP_NTD"/>
    <property type="match status" value="1"/>
</dbReference>
<evidence type="ECO:0000313" key="11">
    <source>
        <dbReference type="Proteomes" id="UP001228636"/>
    </source>
</evidence>
<dbReference type="GO" id="GO:0007165">
    <property type="term" value="P:signal transduction"/>
    <property type="evidence" value="ECO:0007669"/>
    <property type="project" value="TreeGrafter"/>
</dbReference>
<dbReference type="SMART" id="SM00245">
    <property type="entry name" value="TSPc"/>
    <property type="match status" value="1"/>
</dbReference>
<evidence type="ECO:0000256" key="3">
    <source>
        <dbReference type="ARBA" id="ARBA00022801"/>
    </source>
</evidence>
<evidence type="ECO:0000313" key="10">
    <source>
        <dbReference type="Proteomes" id="UP000232721"/>
    </source>
</evidence>
<evidence type="ECO:0000313" key="8">
    <source>
        <dbReference type="EMBL" id="AUC21981.1"/>
    </source>
</evidence>
<dbReference type="AlphaFoldDB" id="A0AAJ1QVH7"/>
<dbReference type="CDD" id="cd06782">
    <property type="entry name" value="cpPDZ_CPP-like"/>
    <property type="match status" value="1"/>
</dbReference>
<evidence type="ECO:0000256" key="6">
    <source>
        <dbReference type="SAM" id="SignalP"/>
    </source>
</evidence>
<feature type="chain" id="PRO_5042591952" evidence="6">
    <location>
        <begin position="26"/>
        <end position="709"/>
    </location>
</feature>
<dbReference type="RefSeq" id="WP_208890981.1">
    <property type="nucleotide sequence ID" value="NZ_CP019336.1"/>
</dbReference>
<protein>
    <submittedName>
        <fullName evidence="9">Carboxy terminal-processing peptidase</fullName>
        <ecNumber evidence="9">3.4.21.102</ecNumber>
    </submittedName>
    <submittedName>
        <fullName evidence="8">Tail-specific protease</fullName>
    </submittedName>
</protein>
<dbReference type="InterPro" id="IPR040573">
    <property type="entry name" value="TSP_N"/>
</dbReference>
<dbReference type="PANTHER" id="PTHR32060:SF22">
    <property type="entry name" value="CARBOXYL-TERMINAL-PROCESSING PEPTIDASE 3, CHLOROPLASTIC"/>
    <property type="match status" value="1"/>
</dbReference>
<dbReference type="InterPro" id="IPR005151">
    <property type="entry name" value="Tail-specific_protease"/>
</dbReference>
<dbReference type="InterPro" id="IPR020992">
    <property type="entry name" value="Tail_Prtase_C"/>
</dbReference>
<reference evidence="9 11" key="1">
    <citation type="journal article" date="2014" name="Int. J. Syst. Evol. Microbiol.">
        <title>Complete genome sequence of Corynebacterium casei LMG S-19264T (=DSM 44701T), isolated from a smear-ripened cheese.</title>
        <authorList>
            <consortium name="US DOE Joint Genome Institute (JGI-PGF)"/>
            <person name="Walter F."/>
            <person name="Albersmeier A."/>
            <person name="Kalinowski J."/>
            <person name="Ruckert C."/>
        </authorList>
    </citation>
    <scope>NUCLEOTIDE SEQUENCE [LARGE SCALE GENOMIC DNA]</scope>
    <source>
        <strain evidence="9 11">CECT 8670</strain>
    </source>
</reference>
<organism evidence="9 11">
    <name type="scientific">Polaribacter sejongensis</name>
    <dbReference type="NCBI Taxonomy" id="985043"/>
    <lineage>
        <taxon>Bacteria</taxon>
        <taxon>Pseudomonadati</taxon>
        <taxon>Bacteroidota</taxon>
        <taxon>Flavobacteriia</taxon>
        <taxon>Flavobacteriales</taxon>
        <taxon>Flavobacteriaceae</taxon>
    </lineage>
</organism>